<feature type="signal peptide" evidence="3">
    <location>
        <begin position="1"/>
        <end position="19"/>
    </location>
</feature>
<dbReference type="EMBL" id="FYAK01000001">
    <property type="protein sequence ID" value="SMY31844.1"/>
    <property type="molecule type" value="Genomic_DNA"/>
</dbReference>
<reference evidence="6" key="1">
    <citation type="submission" date="2017-06" db="EMBL/GenBank/DDBJ databases">
        <authorList>
            <person name="Rodrigo-Torres L."/>
            <person name="Arahal R.D."/>
            <person name="Lucena T."/>
        </authorList>
    </citation>
    <scope>NUCLEOTIDE SEQUENCE [LARGE SCALE GENOMIC DNA]</scope>
    <source>
        <strain evidence="6">CECT 9190</strain>
    </source>
</reference>
<feature type="domain" description="Beta/gamma crystallin 'Greek key'" evidence="4">
    <location>
        <begin position="107"/>
        <end position="185"/>
    </location>
</feature>
<evidence type="ECO:0000313" key="6">
    <source>
        <dbReference type="Proteomes" id="UP000195963"/>
    </source>
</evidence>
<evidence type="ECO:0000256" key="1">
    <source>
        <dbReference type="ARBA" id="ARBA00009646"/>
    </source>
</evidence>
<comment type="similarity">
    <text evidence="1">Belongs to the beta/gamma-crystallin family.</text>
</comment>
<sequence>MKKILFLTTLLGFSAASQADLRVEFNNVNNLNNNTNGSHNSRVYVCTLQPFTDVFADVGMSEDIARYKVHQRCEQSQGENSIFCKAKEAKCIKSSLAFDSDSGRHDAIALYSHKNHRGQSITISHDVPNLNVYNFDDRMSSYYIPTGWTVRFYEGTNYSGGYYTRKGGDENATGFNNKISSIKILSTRAW</sequence>
<dbReference type="Pfam" id="PF03995">
    <property type="entry name" value="Inhibitor_I36"/>
    <property type="match status" value="1"/>
</dbReference>
<keyword evidence="3" id="KW-0732">Signal</keyword>
<dbReference type="Proteomes" id="UP000195963">
    <property type="component" value="Unassembled WGS sequence"/>
</dbReference>
<evidence type="ECO:0000256" key="3">
    <source>
        <dbReference type="SAM" id="SignalP"/>
    </source>
</evidence>
<keyword evidence="2" id="KW-0677">Repeat</keyword>
<proteinExistence type="inferred from homology"/>
<protein>
    <submittedName>
        <fullName evidence="5">Beta/Gamma crystallin</fullName>
    </submittedName>
</protein>
<evidence type="ECO:0000256" key="2">
    <source>
        <dbReference type="ARBA" id="ARBA00022737"/>
    </source>
</evidence>
<dbReference type="AlphaFoldDB" id="A0A1Y6M5K4"/>
<dbReference type="InterPro" id="IPR011024">
    <property type="entry name" value="G_crystallin-like"/>
</dbReference>
<dbReference type="RefSeq" id="WP_087843543.1">
    <property type="nucleotide sequence ID" value="NZ_FYAK01000001.1"/>
</dbReference>
<gene>
    <name evidence="5" type="ORF">PMAL9190_00227</name>
</gene>
<name>A0A1Y6M5K4_9GAMM</name>
<dbReference type="SUPFAM" id="SSF49695">
    <property type="entry name" value="gamma-Crystallin-like"/>
    <property type="match status" value="1"/>
</dbReference>
<feature type="chain" id="PRO_5013368820" evidence="3">
    <location>
        <begin position="20"/>
        <end position="190"/>
    </location>
</feature>
<organism evidence="5 6">
    <name type="scientific">Photobacterium malacitanum</name>
    <dbReference type="NCBI Taxonomy" id="2204294"/>
    <lineage>
        <taxon>Bacteria</taxon>
        <taxon>Pseudomonadati</taxon>
        <taxon>Pseudomonadota</taxon>
        <taxon>Gammaproteobacteria</taxon>
        <taxon>Vibrionales</taxon>
        <taxon>Vibrionaceae</taxon>
        <taxon>Photobacterium</taxon>
    </lineage>
</organism>
<dbReference type="Gene3D" id="2.60.20.10">
    <property type="entry name" value="Crystallins"/>
    <property type="match status" value="1"/>
</dbReference>
<keyword evidence="6" id="KW-1185">Reference proteome</keyword>
<evidence type="ECO:0000259" key="4">
    <source>
        <dbReference type="SMART" id="SM00247"/>
    </source>
</evidence>
<dbReference type="InterPro" id="IPR001064">
    <property type="entry name" value="Beta/gamma_crystallin"/>
</dbReference>
<accession>A0A1Y6M5K4</accession>
<evidence type="ECO:0000313" key="5">
    <source>
        <dbReference type="EMBL" id="SMY31844.1"/>
    </source>
</evidence>
<dbReference type="SMART" id="SM00247">
    <property type="entry name" value="XTALbg"/>
    <property type="match status" value="1"/>
</dbReference>